<keyword evidence="2" id="KW-1185">Reference proteome</keyword>
<evidence type="ECO:0000313" key="2">
    <source>
        <dbReference type="Proteomes" id="UP000008720"/>
    </source>
</evidence>
<protein>
    <submittedName>
        <fullName evidence="1">Uncharacterized protein</fullName>
    </submittedName>
</protein>
<proteinExistence type="predicted"/>
<organism evidence="1 2">
    <name type="scientific">Marivirga tractuosa (strain ATCC 23168 / DSM 4126 / NBRC 15989 / NCIMB 1408 / VKM B-1430 / H-43)</name>
    <name type="common">Microscilla tractuosa</name>
    <name type="synonym">Flexibacter tractuosus</name>
    <dbReference type="NCBI Taxonomy" id="643867"/>
    <lineage>
        <taxon>Bacteria</taxon>
        <taxon>Pseudomonadati</taxon>
        <taxon>Bacteroidota</taxon>
        <taxon>Cytophagia</taxon>
        <taxon>Cytophagales</taxon>
        <taxon>Marivirgaceae</taxon>
        <taxon>Marivirga</taxon>
    </lineage>
</organism>
<dbReference type="Proteomes" id="UP000008720">
    <property type="component" value="Chromosome"/>
</dbReference>
<dbReference type="KEGG" id="mtt:Ftrac_1961"/>
<sequence>MRLIITFILFVLLGCQTKTSSEENETKAVIKDYDSLENKNTVANLDSVKSNQDKKSKSQKSKLPVTLLTLTNFEQNGDNRSSKINDSLFAEFLKSFTAYQDNMNTLLFDNPKYDTYNTLIYADKDQIDTEAKEFKDSIQNIGFYISISEGMIFLEKDPEFLKKFSPYLSERMNTFRIQYSKEIKNPLAEDGGIIISTSELIQRMLFWEQFASNHKGFELPNYANDQFKMHLFYLMFGMDNTPIHNWSDSLNIRPELIKAYKDIIDKHPNSKSAIYLSDYLSYLEKKNYQYDNSFHKYGRDKFPDMYNN</sequence>
<accession>E4TTB6</accession>
<dbReference type="HOGENOM" id="CLU_902559_0_0_10"/>
<name>E4TTB6_MARTH</name>
<reference evidence="1 2" key="1">
    <citation type="journal article" date="2011" name="Stand. Genomic Sci.">
        <title>Complete genome sequence of Marivirga tractuosa type strain (H-43).</title>
        <authorList>
            <person name="Pagani I."/>
            <person name="Chertkov O."/>
            <person name="Lapidus A."/>
            <person name="Lucas S."/>
            <person name="Del Rio T.G."/>
            <person name="Tice H."/>
            <person name="Copeland A."/>
            <person name="Cheng J.F."/>
            <person name="Nolan M."/>
            <person name="Saunders E."/>
            <person name="Pitluck S."/>
            <person name="Held B."/>
            <person name="Goodwin L."/>
            <person name="Liolios K."/>
            <person name="Ovchinikova G."/>
            <person name="Ivanova N."/>
            <person name="Mavromatis K."/>
            <person name="Pati A."/>
            <person name="Chen A."/>
            <person name="Palaniappan K."/>
            <person name="Land M."/>
            <person name="Hauser L."/>
            <person name="Jeffries C.D."/>
            <person name="Detter J.C."/>
            <person name="Han C."/>
            <person name="Tapia R."/>
            <person name="Ngatchou-Djao O.D."/>
            <person name="Rohde M."/>
            <person name="Goker M."/>
            <person name="Spring S."/>
            <person name="Sikorski J."/>
            <person name="Woyke T."/>
            <person name="Bristow J."/>
            <person name="Eisen J.A."/>
            <person name="Markowitz V."/>
            <person name="Hugenholtz P."/>
            <person name="Klenk H.P."/>
            <person name="Kyrpides N.C."/>
        </authorList>
    </citation>
    <scope>NUCLEOTIDE SEQUENCE [LARGE SCALE GENOMIC DNA]</scope>
    <source>
        <strain evidence="2">ATCC 23168 / DSM 4126 / NBRC 15989 / NCIMB 1408 / VKM B-1430 / H-43</strain>
    </source>
</reference>
<dbReference type="PROSITE" id="PS51257">
    <property type="entry name" value="PROKAR_LIPOPROTEIN"/>
    <property type="match status" value="1"/>
</dbReference>
<evidence type="ECO:0000313" key="1">
    <source>
        <dbReference type="EMBL" id="ADR21946.1"/>
    </source>
</evidence>
<dbReference type="AlphaFoldDB" id="E4TTB6"/>
<dbReference type="STRING" id="643867.Ftrac_1961"/>
<gene>
    <name evidence="1" type="ordered locus">Ftrac_1961</name>
</gene>
<dbReference type="EMBL" id="CP002349">
    <property type="protein sequence ID" value="ADR21946.1"/>
    <property type="molecule type" value="Genomic_DNA"/>
</dbReference>
<dbReference type="OrthoDB" id="8605367at2"/>
<dbReference type="eggNOG" id="ENOG50331DD">
    <property type="taxonomic scope" value="Bacteria"/>
</dbReference>
<dbReference type="RefSeq" id="WP_013454089.1">
    <property type="nucleotide sequence ID" value="NC_014759.1"/>
</dbReference>